<dbReference type="SUPFAM" id="SSF52540">
    <property type="entry name" value="P-loop containing nucleoside triphosphate hydrolases"/>
    <property type="match status" value="1"/>
</dbReference>
<evidence type="ECO:0000259" key="9">
    <source>
        <dbReference type="PROSITE" id="PS50011"/>
    </source>
</evidence>
<dbReference type="Pfam" id="PF00069">
    <property type="entry name" value="Pkinase"/>
    <property type="match status" value="1"/>
</dbReference>
<dbReference type="InterPro" id="IPR027417">
    <property type="entry name" value="P-loop_NTPase"/>
</dbReference>
<keyword evidence="7" id="KW-0902">Two-component regulatory system</keyword>
<dbReference type="InterPro" id="IPR029016">
    <property type="entry name" value="GAF-like_dom_sf"/>
</dbReference>
<dbReference type="PROSITE" id="PS50109">
    <property type="entry name" value="HIS_KIN"/>
    <property type="match status" value="1"/>
</dbReference>
<keyword evidence="4" id="KW-0547">Nucleotide-binding</keyword>
<dbReference type="InterPro" id="IPR000719">
    <property type="entry name" value="Prot_kinase_dom"/>
</dbReference>
<name>A0ABX7FMX3_BRECH</name>
<dbReference type="InterPro" id="IPR003018">
    <property type="entry name" value="GAF"/>
</dbReference>
<evidence type="ECO:0000256" key="2">
    <source>
        <dbReference type="ARBA" id="ARBA00012438"/>
    </source>
</evidence>
<feature type="domain" description="Histidine kinase" evidence="10">
    <location>
        <begin position="1856"/>
        <end position="1990"/>
    </location>
</feature>
<dbReference type="SMART" id="SM00065">
    <property type="entry name" value="GAF"/>
    <property type="match status" value="1"/>
</dbReference>
<gene>
    <name evidence="11" type="ORF">JNE38_29920</name>
</gene>
<dbReference type="SMART" id="SM00387">
    <property type="entry name" value="HATPase_c"/>
    <property type="match status" value="1"/>
</dbReference>
<dbReference type="Gene3D" id="3.30.450.40">
    <property type="match status" value="1"/>
</dbReference>
<dbReference type="SUPFAM" id="SSF56112">
    <property type="entry name" value="Protein kinase-like (PK-like)"/>
    <property type="match status" value="1"/>
</dbReference>
<dbReference type="PROSITE" id="PS50011">
    <property type="entry name" value="PROTEIN_KINASE_DOM"/>
    <property type="match status" value="1"/>
</dbReference>
<dbReference type="Gene3D" id="3.40.50.300">
    <property type="entry name" value="P-loop containing nucleotide triphosphate hydrolases"/>
    <property type="match status" value="1"/>
</dbReference>
<comment type="catalytic activity">
    <reaction evidence="1">
        <text>ATP + protein L-histidine = ADP + protein N-phospho-L-histidine.</text>
        <dbReference type="EC" id="2.7.13.3"/>
    </reaction>
</comment>
<evidence type="ECO:0000259" key="10">
    <source>
        <dbReference type="PROSITE" id="PS50109"/>
    </source>
</evidence>
<dbReference type="Proteomes" id="UP000596248">
    <property type="component" value="Chromosome"/>
</dbReference>
<dbReference type="Gene3D" id="3.30.565.10">
    <property type="entry name" value="Histidine kinase-like ATPase, C-terminal domain"/>
    <property type="match status" value="1"/>
</dbReference>
<keyword evidence="3" id="KW-0808">Transferase</keyword>
<evidence type="ECO:0000256" key="4">
    <source>
        <dbReference type="ARBA" id="ARBA00022741"/>
    </source>
</evidence>
<dbReference type="Gene3D" id="1.10.510.10">
    <property type="entry name" value="Transferase(Phosphotransferase) domain 1"/>
    <property type="match status" value="1"/>
</dbReference>
<protein>
    <recommendedName>
        <fullName evidence="2">histidine kinase</fullName>
        <ecNumber evidence="2">2.7.13.3</ecNumber>
    </recommendedName>
</protein>
<dbReference type="Pfam" id="PF02518">
    <property type="entry name" value="HATPase_c"/>
    <property type="match status" value="1"/>
</dbReference>
<dbReference type="PANTHER" id="PTHR43642">
    <property type="entry name" value="HYBRID SIGNAL TRANSDUCTION HISTIDINE KINASE G"/>
    <property type="match status" value="1"/>
</dbReference>
<dbReference type="InterPro" id="IPR004358">
    <property type="entry name" value="Sig_transdc_His_kin-like_C"/>
</dbReference>
<dbReference type="Pfam" id="PF13191">
    <property type="entry name" value="AAA_16"/>
    <property type="match status" value="1"/>
</dbReference>
<dbReference type="RefSeq" id="WP_203354646.1">
    <property type="nucleotide sequence ID" value="NZ_CP069127.1"/>
</dbReference>
<evidence type="ECO:0000256" key="3">
    <source>
        <dbReference type="ARBA" id="ARBA00022679"/>
    </source>
</evidence>
<keyword evidence="6" id="KW-0067">ATP-binding</keyword>
<proteinExistence type="predicted"/>
<evidence type="ECO:0000313" key="11">
    <source>
        <dbReference type="EMBL" id="QRG67593.1"/>
    </source>
</evidence>
<accession>A0ABX7FMX3</accession>
<keyword evidence="12" id="KW-1185">Reference proteome</keyword>
<evidence type="ECO:0000256" key="8">
    <source>
        <dbReference type="SAM" id="Coils"/>
    </source>
</evidence>
<feature type="domain" description="Protein kinase" evidence="9">
    <location>
        <begin position="10"/>
        <end position="276"/>
    </location>
</feature>
<dbReference type="InterPro" id="IPR036890">
    <property type="entry name" value="HATPase_C_sf"/>
</dbReference>
<dbReference type="InterPro" id="IPR005467">
    <property type="entry name" value="His_kinase_dom"/>
</dbReference>
<dbReference type="Pfam" id="PF01590">
    <property type="entry name" value="GAF"/>
    <property type="match status" value="1"/>
</dbReference>
<evidence type="ECO:0000313" key="12">
    <source>
        <dbReference type="Proteomes" id="UP000596248"/>
    </source>
</evidence>
<organism evidence="11 12">
    <name type="scientific">Brevibacillus choshinensis</name>
    <dbReference type="NCBI Taxonomy" id="54911"/>
    <lineage>
        <taxon>Bacteria</taxon>
        <taxon>Bacillati</taxon>
        <taxon>Bacillota</taxon>
        <taxon>Bacilli</taxon>
        <taxon>Bacillales</taxon>
        <taxon>Paenibacillaceae</taxon>
        <taxon>Brevibacillus</taxon>
    </lineage>
</organism>
<feature type="coiled-coil region" evidence="8">
    <location>
        <begin position="1493"/>
        <end position="1520"/>
    </location>
</feature>
<dbReference type="InterPro" id="IPR003594">
    <property type="entry name" value="HATPase_dom"/>
</dbReference>
<dbReference type="SUPFAM" id="SSF55874">
    <property type="entry name" value="ATPase domain of HSP90 chaperone/DNA topoisomerase II/histidine kinase"/>
    <property type="match status" value="1"/>
</dbReference>
<dbReference type="CDD" id="cd14014">
    <property type="entry name" value="STKc_PknB_like"/>
    <property type="match status" value="1"/>
</dbReference>
<evidence type="ECO:0000256" key="6">
    <source>
        <dbReference type="ARBA" id="ARBA00022840"/>
    </source>
</evidence>
<dbReference type="EC" id="2.7.13.3" evidence="2"/>
<keyword evidence="8" id="KW-0175">Coiled coil</keyword>
<evidence type="ECO:0000256" key="1">
    <source>
        <dbReference type="ARBA" id="ARBA00000085"/>
    </source>
</evidence>
<keyword evidence="5" id="KW-0418">Kinase</keyword>
<dbReference type="SUPFAM" id="SSF55781">
    <property type="entry name" value="GAF domain-like"/>
    <property type="match status" value="1"/>
</dbReference>
<dbReference type="InterPro" id="IPR041664">
    <property type="entry name" value="AAA_16"/>
</dbReference>
<dbReference type="InterPro" id="IPR011009">
    <property type="entry name" value="Kinase-like_dom_sf"/>
</dbReference>
<dbReference type="PRINTS" id="PR00344">
    <property type="entry name" value="BCTRLSENSOR"/>
</dbReference>
<dbReference type="EMBL" id="CP069127">
    <property type="protein sequence ID" value="QRG67593.1"/>
    <property type="molecule type" value="Genomic_DNA"/>
</dbReference>
<dbReference type="InterPro" id="IPR053159">
    <property type="entry name" value="Hybrid_Histidine_Kinase"/>
</dbReference>
<reference evidence="11 12" key="1">
    <citation type="submission" date="2021-01" db="EMBL/GenBank/DDBJ databases">
        <title>Identification of strong promoters based on the transcriptome of Brevibacillus choshinensis.</title>
        <authorList>
            <person name="Yao D."/>
            <person name="Zhang K."/>
            <person name="Wu J."/>
        </authorList>
    </citation>
    <scope>NUCLEOTIDE SEQUENCE [LARGE SCALE GENOMIC DNA]</scope>
    <source>
        <strain evidence="11 12">HPD31-SP3</strain>
    </source>
</reference>
<evidence type="ECO:0000256" key="7">
    <source>
        <dbReference type="ARBA" id="ARBA00023012"/>
    </source>
</evidence>
<sequence length="1998" mass="228074">MSGKLLVPGYRITEFVSNHVNMGVYRAFRIVDNLPVIIKTQQKGIPRNDSIWKLKHEYRILDSIRSDAVEAVVELVHNDRETLLITEDHGGLPLSVLMNTRELSIREILTIALNLARAMKLIHQSRVVHKDINPANITVHPETYGVKLTNFGLSTRLYREYQSAMNPKEWQGNLRYVSPEQTGRMNRTVDYRSDFYSFGISLYEMLTGRPPFLSNDALELVHAHMARKPVPPSQSHPAIPDVVSDLVLKCLSKNVEDRYLSSSGLIADLEKCLELLREDGSIQTFPLGEQDRTNQLHISEKLYGREPELELLTEAFEQISNGATRLIMLSGNAGVGKTALVREAQKAFLQGKGRFVSGKFDQYKQSVPYSAILLAFQDLIRQILAGNERELHMWSETILEALQGMGQVIVDVIPQLEMIIGKQPAVPELPATEAKNRFQMVMQRFVRIWAKPEHPLVLFLDDLQWADPSSLFLIQEMISDLQVSHFLLLCAHREQEGSLMNPMMSALIELGSQNRILRQISLHPLEVREITQLLADSIQADPQSTLPLARVVHQKTAGNPFFTRQFLKSLYDKGLMKYAADEGEWTWHLEEIEKLETADNVADFLVERMRLLPMLTQKLLAYAACLGNHFYLHMVAKARNQKESETIRHIWPAVEEGLLYPLDGDSYLAYAALEEEDAAVHMKIHFTFLHDRIQQAAYSLLSEVERKMVHLKLGRMMRELSHSYESDLLFEICNHLYQGSELMDDQTERLHAAHCHLLAGQRAKLSTAFDAALRFFRQGTEVLREEGWEQNRQLAVELYTMRAEAEYLCNNFDAAESLFALVKQYAQTNAEQVRILEIQVHMYTSLAKFQLVVEIANQALQLLGVSIPKKPGKLDIIKEMWQIKRKLKGRKADELLYMPNIPEENYRMAMNIISYAGPSSYFVDMNWFALTILRVLHLSLVHGNDVASANGYTGYGIVQATQFGKYQEGYDYGLLACSVADSFHDPIAMTKAYGAFAIMINHWRDHAKTNIPLLKKAIQHGLESGGNIYVAYNAHGLLEAMVYCGSPIDELLQQIDLYADLIRQLKVVDHDDRLLLLRQALHCFTISKDGDPTVFCDGDFDEAAYVQALQTDGTNYKKYMYHYYKSMVHLHFGNYREAAEMTTEAERWMETVSGQILVSEHVFIQTLALTGLYPRANWADRQKYARKIKANLRRMKKWAANCAENFDHKYLLMRAEWMLVSGKAQAATPYYEQSIQSAKKYGFLQNEALAYELAAKHYLSLGMETVGEIYLSEAHFGYLQWGAVAKAQALEAQHHLSIERLGRSNQTGSDITVTGHTPDMVDLMTVIKSSQMIASEIKLDKLLATMLRTVMSNAGAQRGFIILKNESEWFIEAAGSIDEDIEILQSIPYEQGGLLSVATVNYVMRTEEMLVLHEAYVEAIFFKDPYITKNMPKSILCAPLWQQGKMVGVVYLENNESTHVFNEGRTELLRLLFSQIATFIENARLYHQMEQWNQSLERIVAERTEEIENLLRANKNLLNNAGQGFLSICKGLLIHSEYSQECVRIFGKELAGLSVAELLYPDSKEDQAFIESLLGKYFGLENGAQRELYLSLFPTEIVVNGLPLKVECKSIDEGRGEYSGGLMLILTDLSEQRALENKVEQEWQVLKMVVTVAISLDLFETVLQSFNSFVTLDWKDMWAEGGEPAEKLYQLISRLHQFKGDFSQFYLIHTPEKLHELESTLVQLAKNKAHAPEVVNEIQNGVDSICSAIQRDLDIMRQQLGNDFLEKKEQTVSFSKDRWNAFSEHLSTYLHREGQGELLHEFKRLRNRPFAELLSRYDEYVARVSARLDKRIYPLQIEAEDVWVDPERFGNFASSLVHVFSNALDHGIEDEAERMAQQKERWGTIRCQIKQEGQVMLLTISDDGKGVDLESIKAIGKEKGWEYAWSEQEWLHSLFKENVSTKEESVSELSGRGVGLSIVKREVERLGGTVKISSQKGKGTRFLFRIPLQEQEHMLQRV</sequence>
<dbReference type="PANTHER" id="PTHR43642:SF1">
    <property type="entry name" value="HYBRID SIGNAL TRANSDUCTION HISTIDINE KINASE G"/>
    <property type="match status" value="1"/>
</dbReference>
<evidence type="ECO:0000256" key="5">
    <source>
        <dbReference type="ARBA" id="ARBA00022777"/>
    </source>
</evidence>